<reference evidence="4" key="1">
    <citation type="submission" date="2022-08" db="UniProtKB">
        <authorList>
            <consortium name="EnsemblMetazoa"/>
        </authorList>
    </citation>
    <scope>IDENTIFICATION</scope>
    <source>
        <strain evidence="4">05x7-T-G4-1.051#20</strain>
    </source>
</reference>
<dbReference type="InterPro" id="IPR003961">
    <property type="entry name" value="FN3_dom"/>
</dbReference>
<feature type="transmembrane region" description="Helical" evidence="1">
    <location>
        <begin position="233"/>
        <end position="256"/>
    </location>
</feature>
<evidence type="ECO:0000313" key="4">
    <source>
        <dbReference type="EnsemblMetazoa" id="G26083.1:cds"/>
    </source>
</evidence>
<dbReference type="OrthoDB" id="10028801at2759"/>
<dbReference type="Gene3D" id="2.60.40.10">
    <property type="entry name" value="Immunoglobulins"/>
    <property type="match status" value="1"/>
</dbReference>
<sequence>MENKSFQHQLFILYALAFAQVQLQIPPAYIVKNTTGCLNISISENVNENSSLWIMFNEVFLCNLTNFDNPDPSVDINANYKGRIQCSVTESYNKASICFTMGVKTSDAGIYDARLFKDSDEFITNNTLYVKDKPESPQNLSVICSDARNAALFWIPGSDRGAHQKFVVTYNIPNIRAQNNHTVWGNSLMISNLERRQYVFSLTAINAIGESKPVQARCTIKDLDEESCLLSRFFGSLFGLFLLISVGLFSFIVVAIKRKQIIIYKCK</sequence>
<dbReference type="InterPro" id="IPR036116">
    <property type="entry name" value="FN3_sf"/>
</dbReference>
<evidence type="ECO:0000259" key="3">
    <source>
        <dbReference type="SMART" id="SM00060"/>
    </source>
</evidence>
<keyword evidence="2" id="KW-0732">Signal</keyword>
<evidence type="ECO:0000256" key="2">
    <source>
        <dbReference type="SAM" id="SignalP"/>
    </source>
</evidence>
<proteinExistence type="predicted"/>
<evidence type="ECO:0000256" key="1">
    <source>
        <dbReference type="SAM" id="Phobius"/>
    </source>
</evidence>
<dbReference type="InterPro" id="IPR013783">
    <property type="entry name" value="Ig-like_fold"/>
</dbReference>
<keyword evidence="1" id="KW-1133">Transmembrane helix</keyword>
<organism evidence="4 5">
    <name type="scientific">Magallana gigas</name>
    <name type="common">Pacific oyster</name>
    <name type="synonym">Crassostrea gigas</name>
    <dbReference type="NCBI Taxonomy" id="29159"/>
    <lineage>
        <taxon>Eukaryota</taxon>
        <taxon>Metazoa</taxon>
        <taxon>Spiralia</taxon>
        <taxon>Lophotrochozoa</taxon>
        <taxon>Mollusca</taxon>
        <taxon>Bivalvia</taxon>
        <taxon>Autobranchia</taxon>
        <taxon>Pteriomorphia</taxon>
        <taxon>Ostreida</taxon>
        <taxon>Ostreoidea</taxon>
        <taxon>Ostreidae</taxon>
        <taxon>Magallana</taxon>
    </lineage>
</organism>
<accession>A0A8W8L2M8</accession>
<dbReference type="SMART" id="SM00060">
    <property type="entry name" value="FN3"/>
    <property type="match status" value="1"/>
</dbReference>
<dbReference type="SUPFAM" id="SSF49265">
    <property type="entry name" value="Fibronectin type III"/>
    <property type="match status" value="1"/>
</dbReference>
<dbReference type="AlphaFoldDB" id="A0A8W8L2M8"/>
<evidence type="ECO:0000313" key="5">
    <source>
        <dbReference type="Proteomes" id="UP000005408"/>
    </source>
</evidence>
<keyword evidence="1" id="KW-0812">Transmembrane</keyword>
<name>A0A8W8L2M8_MAGGI</name>
<dbReference type="Proteomes" id="UP000005408">
    <property type="component" value="Unassembled WGS sequence"/>
</dbReference>
<keyword evidence="5" id="KW-1185">Reference proteome</keyword>
<feature type="domain" description="Fibronectin type-III" evidence="3">
    <location>
        <begin position="134"/>
        <end position="211"/>
    </location>
</feature>
<dbReference type="EnsemblMetazoa" id="G26083.1">
    <property type="protein sequence ID" value="G26083.1:cds"/>
    <property type="gene ID" value="G26083"/>
</dbReference>
<feature type="signal peptide" evidence="2">
    <location>
        <begin position="1"/>
        <end position="23"/>
    </location>
</feature>
<keyword evidence="1" id="KW-0472">Membrane</keyword>
<protein>
    <recommendedName>
        <fullName evidence="3">Fibronectin type-III domain-containing protein</fullName>
    </recommendedName>
</protein>
<feature type="chain" id="PRO_5036462119" description="Fibronectin type-III domain-containing protein" evidence="2">
    <location>
        <begin position="24"/>
        <end position="267"/>
    </location>
</feature>
<dbReference type="CDD" id="cd00063">
    <property type="entry name" value="FN3"/>
    <property type="match status" value="1"/>
</dbReference>